<proteinExistence type="predicted"/>
<organism evidence="1 2">
    <name type="scientific">Methylogaea oryzae</name>
    <dbReference type="NCBI Taxonomy" id="1295382"/>
    <lineage>
        <taxon>Bacteria</taxon>
        <taxon>Pseudomonadati</taxon>
        <taxon>Pseudomonadota</taxon>
        <taxon>Gammaproteobacteria</taxon>
        <taxon>Methylococcales</taxon>
        <taxon>Methylococcaceae</taxon>
        <taxon>Methylogaea</taxon>
    </lineage>
</organism>
<dbReference type="EMBL" id="AP019782">
    <property type="protein sequence ID" value="BBL69733.1"/>
    <property type="molecule type" value="Genomic_DNA"/>
</dbReference>
<name>A0A8D5AFW4_9GAMM</name>
<evidence type="ECO:0000313" key="1">
    <source>
        <dbReference type="EMBL" id="BBL69733.1"/>
    </source>
</evidence>
<reference evidence="1" key="1">
    <citation type="submission" date="2019-06" db="EMBL/GenBank/DDBJ databases">
        <title>Complete genome sequence of Methylogaea oryzae strain JCM16910.</title>
        <authorList>
            <person name="Asakawa S."/>
        </authorList>
    </citation>
    <scope>NUCLEOTIDE SEQUENCE</scope>
    <source>
        <strain evidence="1">E10</strain>
    </source>
</reference>
<accession>A0A8D5AFW4</accession>
<keyword evidence="2" id="KW-1185">Reference proteome</keyword>
<evidence type="ECO:0000313" key="2">
    <source>
        <dbReference type="Proteomes" id="UP000824988"/>
    </source>
</evidence>
<protein>
    <submittedName>
        <fullName evidence="1">Uncharacterized protein</fullName>
    </submittedName>
</protein>
<dbReference type="AlphaFoldDB" id="A0A8D5AFW4"/>
<dbReference type="Proteomes" id="UP000824988">
    <property type="component" value="Chromosome"/>
</dbReference>
<sequence>MIQGGTMLLITMREWRGPGQNMSPEQYARTAVRERHRGFVTNLPLATAIERIHAYQVAYKTRYLLAVEFSLIGVVPIDDLDAVHIHMCDVELVEALPQHTDAF</sequence>
<gene>
    <name evidence="1" type="ORF">MoryE10_03390</name>
</gene>
<dbReference type="KEGG" id="moz:MoryE10_03390"/>